<protein>
    <submittedName>
        <fullName evidence="2">Uncharacterized protein</fullName>
    </submittedName>
</protein>
<dbReference type="AlphaFoldDB" id="A0AAU8HSM3"/>
<reference evidence="2" key="1">
    <citation type="journal article" date="2018" name="Antonie Van Leeuwenhoek">
        <title>Proteinivorax hydrogeniformans sp. nov., an anaerobic, haloalkaliphilic bacterium fermenting proteinaceous compounds with high hydrogen production.</title>
        <authorList>
            <person name="Boltyanskaya Y."/>
            <person name="Detkova E."/>
            <person name="Pimenov N."/>
            <person name="Kevbrin V."/>
        </authorList>
    </citation>
    <scope>NUCLEOTIDE SEQUENCE</scope>
    <source>
        <strain evidence="2">Z-710</strain>
    </source>
</reference>
<evidence type="ECO:0000313" key="2">
    <source>
        <dbReference type="EMBL" id="XCI28320.1"/>
    </source>
</evidence>
<gene>
    <name evidence="2" type="ORF">PRVXH_002275</name>
</gene>
<organism evidence="2">
    <name type="scientific">Proteinivorax hydrogeniformans</name>
    <dbReference type="NCBI Taxonomy" id="1826727"/>
    <lineage>
        <taxon>Bacteria</taxon>
        <taxon>Bacillati</taxon>
        <taxon>Bacillota</taxon>
        <taxon>Clostridia</taxon>
        <taxon>Eubacteriales</taxon>
        <taxon>Proteinivoracaceae</taxon>
        <taxon>Proteinivorax</taxon>
    </lineage>
</organism>
<accession>A0AAU8HSM3</accession>
<sequence>MNTEELLIDDLREGMRQYLEMEYSHLKDKNVALSDAFYAYRHNVGVGFWESLKNEQAMECCREKLEEYFVNVRKVKTPRSNSYSYLRSMKILKEYIDKSYGGVQKFLENEMIEPLSTKDDEHTGEDEIETEKNQGVPTPSKREMIKYLDVWDNLENYTLQESALEKLFFRTYPKNTDIDDVLIKVSSLNDFYSTNIFSPYTVAKHIINLNIDERIESEDITLVNDLAKVHMDNGSVKNFYSFATKYCSHHNPLAFPIYDSYVDKVLRYFRDRDNFSKFKTLELKDYRVFKEILIRFRKFYELEEYSLKDIDKYLWLLGKEKFPNKY</sequence>
<reference evidence="2" key="2">
    <citation type="submission" date="2024-06" db="EMBL/GenBank/DDBJ databases">
        <authorList>
            <person name="Petrova K.O."/>
            <person name="Toshchakov S.V."/>
            <person name="Boltjanskaja Y.V."/>
            <person name="Kevbrin V.V."/>
        </authorList>
    </citation>
    <scope>NUCLEOTIDE SEQUENCE</scope>
    <source>
        <strain evidence="2">Z-710</strain>
    </source>
</reference>
<feature type="region of interest" description="Disordered" evidence="1">
    <location>
        <begin position="116"/>
        <end position="138"/>
    </location>
</feature>
<dbReference type="RefSeq" id="WP_353892888.1">
    <property type="nucleotide sequence ID" value="NZ_CP159485.1"/>
</dbReference>
<dbReference type="EMBL" id="CP159485">
    <property type="protein sequence ID" value="XCI28320.1"/>
    <property type="molecule type" value="Genomic_DNA"/>
</dbReference>
<proteinExistence type="predicted"/>
<evidence type="ECO:0000256" key="1">
    <source>
        <dbReference type="SAM" id="MobiDB-lite"/>
    </source>
</evidence>
<name>A0AAU8HSM3_9FIRM</name>